<evidence type="ECO:0000313" key="2">
    <source>
        <dbReference type="Proteomes" id="UP000501240"/>
    </source>
</evidence>
<evidence type="ECO:0000313" key="1">
    <source>
        <dbReference type="EMBL" id="QKG24590.1"/>
    </source>
</evidence>
<dbReference type="AlphaFoldDB" id="A0A7D3VX01"/>
<name>A0A7D3VX01_ACTVE</name>
<gene>
    <name evidence="1" type="ORF">ACTIVE_6237</name>
</gene>
<keyword evidence="2" id="KW-1185">Reference proteome</keyword>
<dbReference type="Proteomes" id="UP000501240">
    <property type="component" value="Chromosome"/>
</dbReference>
<proteinExistence type="predicted"/>
<protein>
    <submittedName>
        <fullName evidence="1">Uncharacterized protein</fullName>
    </submittedName>
</protein>
<organism evidence="1 2">
    <name type="scientific">Actinomadura verrucosospora</name>
    <dbReference type="NCBI Taxonomy" id="46165"/>
    <lineage>
        <taxon>Bacteria</taxon>
        <taxon>Bacillati</taxon>
        <taxon>Actinomycetota</taxon>
        <taxon>Actinomycetes</taxon>
        <taxon>Streptosporangiales</taxon>
        <taxon>Thermomonosporaceae</taxon>
        <taxon>Actinomadura</taxon>
    </lineage>
</organism>
<dbReference type="EMBL" id="CP053892">
    <property type="protein sequence ID" value="QKG24590.1"/>
    <property type="molecule type" value="Genomic_DNA"/>
</dbReference>
<reference evidence="1 2" key="1">
    <citation type="submission" date="2020-05" db="EMBL/GenBank/DDBJ databases">
        <title>Actinomadura verrucosospora NRRL-B18236 (PFL_A860) Genome sequencing and assembly.</title>
        <authorList>
            <person name="Samborskyy M."/>
        </authorList>
    </citation>
    <scope>NUCLEOTIDE SEQUENCE [LARGE SCALE GENOMIC DNA]</scope>
    <source>
        <strain evidence="1 2">NRRL:B18236</strain>
    </source>
</reference>
<accession>A0A7D3VX01</accession>
<sequence length="35" mass="4172">MTDRRRPASISEAKKAQSRAQVGWFTQWSRQHRVD</sequence>